<comment type="caution">
    <text evidence="3">The sequence shown here is derived from an EMBL/GenBank/DDBJ whole genome shotgun (WGS) entry which is preliminary data.</text>
</comment>
<evidence type="ECO:0000313" key="3">
    <source>
        <dbReference type="EMBL" id="RSH85401.1"/>
    </source>
</evidence>
<dbReference type="Gene3D" id="3.90.180.10">
    <property type="entry name" value="Medium-chain alcohol dehydrogenases, catalytic domain"/>
    <property type="match status" value="1"/>
</dbReference>
<accession>A0A427Y2V0</accession>
<name>A0A427Y2V0_9TREE</name>
<dbReference type="SUPFAM" id="SSF51735">
    <property type="entry name" value="NAD(P)-binding Rossmann-fold domains"/>
    <property type="match status" value="1"/>
</dbReference>
<sequence>MSSHIPKTMRAAVLRKTGGPEVLGVEEVPVPVPNKGEVLIKIMAAGMNRSEMFTRQGHSPDVKLPRILGIEATGLVASCPGGELSPGDCVITCMGGLGRSHNGGYAEYTVVRCENVVRVDRGELDWVTLGAMPEMVQTAWGSLVLGMKVRKGEKVLIRGGTTSVGLAASALAKSMGCHVTSTSRSLSSKPLVLSSGADVFLQDTGHLSSGHSGEFHQVLELLGVTTLKDSLLCCAAPSENEFGVVCMTGIASGKWEIDGFEVMEDIPQGVALTKYSGGTEEFKKAPWNEIVRGVRDGKMKIQFNNALNTVDRKEIASGLRRFGPSLYRAGKWAYGMDAARHEQAKHAIGTALATFDGVEVNLEHLITGTQCRNEIRITGSAASEPSSKDIDITIVSVASQDSQTARLLLAATVSDYIAQRTAKLVQKHLDAVARGKRRWHPPSGRPFRPFVLSLGGMMETDAGNAVKHWKSIMTGGVYYLLIDSPSAC</sequence>
<dbReference type="Gene3D" id="3.40.50.720">
    <property type="entry name" value="NAD(P)-binding Rossmann-like Domain"/>
    <property type="match status" value="1"/>
</dbReference>
<dbReference type="PANTHER" id="PTHR44154">
    <property type="entry name" value="QUINONE OXIDOREDUCTASE"/>
    <property type="match status" value="1"/>
</dbReference>
<dbReference type="InterPro" id="IPR051603">
    <property type="entry name" value="Zinc-ADH_QOR/CCCR"/>
</dbReference>
<protein>
    <recommendedName>
        <fullName evidence="2">Enoyl reductase (ER) domain-containing protein</fullName>
    </recommendedName>
</protein>
<dbReference type="InterPro" id="IPR013154">
    <property type="entry name" value="ADH-like_N"/>
</dbReference>
<gene>
    <name evidence="3" type="ORF">EHS25_004797</name>
</gene>
<evidence type="ECO:0000259" key="2">
    <source>
        <dbReference type="SMART" id="SM00829"/>
    </source>
</evidence>
<proteinExistence type="predicted"/>
<dbReference type="OrthoDB" id="203908at2759"/>
<dbReference type="InterPro" id="IPR011032">
    <property type="entry name" value="GroES-like_sf"/>
</dbReference>
<keyword evidence="4" id="KW-1185">Reference proteome</keyword>
<dbReference type="PANTHER" id="PTHR44154:SF1">
    <property type="entry name" value="QUINONE OXIDOREDUCTASE"/>
    <property type="match status" value="1"/>
</dbReference>
<feature type="domain" description="Enoyl reductase (ER)" evidence="2">
    <location>
        <begin position="18"/>
        <end position="326"/>
    </location>
</feature>
<evidence type="ECO:0000313" key="4">
    <source>
        <dbReference type="Proteomes" id="UP000279259"/>
    </source>
</evidence>
<dbReference type="InterPro" id="IPR020843">
    <property type="entry name" value="ER"/>
</dbReference>
<keyword evidence="1" id="KW-0521">NADP</keyword>
<evidence type="ECO:0000256" key="1">
    <source>
        <dbReference type="ARBA" id="ARBA00022857"/>
    </source>
</evidence>
<dbReference type="Proteomes" id="UP000279259">
    <property type="component" value="Unassembled WGS sequence"/>
</dbReference>
<reference evidence="3 4" key="1">
    <citation type="submission" date="2018-11" db="EMBL/GenBank/DDBJ databases">
        <title>Genome sequence of Saitozyma podzolica DSM 27192.</title>
        <authorList>
            <person name="Aliyu H."/>
            <person name="Gorte O."/>
            <person name="Ochsenreither K."/>
        </authorList>
    </citation>
    <scope>NUCLEOTIDE SEQUENCE [LARGE SCALE GENOMIC DNA]</scope>
    <source>
        <strain evidence="3 4">DSM 27192</strain>
    </source>
</reference>
<dbReference type="SMART" id="SM00829">
    <property type="entry name" value="PKS_ER"/>
    <property type="match status" value="1"/>
</dbReference>
<dbReference type="InterPro" id="IPR036291">
    <property type="entry name" value="NAD(P)-bd_dom_sf"/>
</dbReference>
<dbReference type="SUPFAM" id="SSF50129">
    <property type="entry name" value="GroES-like"/>
    <property type="match status" value="1"/>
</dbReference>
<dbReference type="GO" id="GO:0016491">
    <property type="term" value="F:oxidoreductase activity"/>
    <property type="evidence" value="ECO:0007669"/>
    <property type="project" value="InterPro"/>
</dbReference>
<dbReference type="STRING" id="1890683.A0A427Y2V0"/>
<dbReference type="EMBL" id="RSCD01000020">
    <property type="protein sequence ID" value="RSH85401.1"/>
    <property type="molecule type" value="Genomic_DNA"/>
</dbReference>
<organism evidence="3 4">
    <name type="scientific">Saitozyma podzolica</name>
    <dbReference type="NCBI Taxonomy" id="1890683"/>
    <lineage>
        <taxon>Eukaryota</taxon>
        <taxon>Fungi</taxon>
        <taxon>Dikarya</taxon>
        <taxon>Basidiomycota</taxon>
        <taxon>Agaricomycotina</taxon>
        <taxon>Tremellomycetes</taxon>
        <taxon>Tremellales</taxon>
        <taxon>Trimorphomycetaceae</taxon>
        <taxon>Saitozyma</taxon>
    </lineage>
</organism>
<dbReference type="AlphaFoldDB" id="A0A427Y2V0"/>
<dbReference type="Pfam" id="PF08240">
    <property type="entry name" value="ADH_N"/>
    <property type="match status" value="1"/>
</dbReference>